<keyword evidence="5" id="KW-1185">Reference proteome</keyword>
<dbReference type="GO" id="GO:0016853">
    <property type="term" value="F:isomerase activity"/>
    <property type="evidence" value="ECO:0007669"/>
    <property type="project" value="UniProtKB-KW"/>
</dbReference>
<comment type="similarity">
    <text evidence="1">Belongs to the PhzF family.</text>
</comment>
<dbReference type="AlphaFoldDB" id="D1AHI0"/>
<protein>
    <submittedName>
        <fullName evidence="4">Phenazine biosynthesis protein PhzF family</fullName>
    </submittedName>
</protein>
<reference evidence="4 5" key="2">
    <citation type="journal article" date="2010" name="Stand. Genomic Sci.">
        <title>Complete genome sequence of Sebaldella termitidis type strain (NCTC 11300).</title>
        <authorList>
            <person name="Harmon-Smith M."/>
            <person name="Celia L."/>
            <person name="Chertkov O."/>
            <person name="Lapidus A."/>
            <person name="Copeland A."/>
            <person name="Glavina Del Rio T."/>
            <person name="Nolan M."/>
            <person name="Lucas S."/>
            <person name="Tice H."/>
            <person name="Cheng J.F."/>
            <person name="Han C."/>
            <person name="Detter J.C."/>
            <person name="Bruce D."/>
            <person name="Goodwin L."/>
            <person name="Pitluck S."/>
            <person name="Pati A."/>
            <person name="Liolios K."/>
            <person name="Ivanova N."/>
            <person name="Mavromatis K."/>
            <person name="Mikhailova N."/>
            <person name="Chen A."/>
            <person name="Palaniappan K."/>
            <person name="Land M."/>
            <person name="Hauser L."/>
            <person name="Chang Y.J."/>
            <person name="Jeffries C.D."/>
            <person name="Brettin T."/>
            <person name="Goker M."/>
            <person name="Beck B."/>
            <person name="Bristow J."/>
            <person name="Eisen J.A."/>
            <person name="Markowitz V."/>
            <person name="Hugenholtz P."/>
            <person name="Kyrpides N.C."/>
            <person name="Klenk H.P."/>
            <person name="Chen F."/>
        </authorList>
    </citation>
    <scope>NUCLEOTIDE SEQUENCE [LARGE SCALE GENOMIC DNA]</scope>
    <source>
        <strain evidence="5">ATCC 33386 / NCTC 11300</strain>
    </source>
</reference>
<dbReference type="GO" id="GO:0005737">
    <property type="term" value="C:cytoplasm"/>
    <property type="evidence" value="ECO:0007669"/>
    <property type="project" value="TreeGrafter"/>
</dbReference>
<sequence>MKYFIVDAFTDHHFSGNPAGVCLLEEPIADEIMQNIAAENNLAETAFILKQGNEYNLRWFTPEQEFDLCGHATLASAYVLFQFVDKKAEHLVFSTQSGILEVTRNDGLLEMDFPSRPPEQIEVTELMENALGVPIMEAHLSRDMILVLQTEKDVYEAVPDLDIVSKIPGCVNLIITAQGREADFVSRYFTPGISIPEDPVTGSAHSSLIPFWAKRLGKEKLTAHQLSKRGGILYCQDKGDRVKISGNAILYLAGEIYL</sequence>
<proteinExistence type="inferred from homology"/>
<evidence type="ECO:0000313" key="5">
    <source>
        <dbReference type="Proteomes" id="UP000000845"/>
    </source>
</evidence>
<dbReference type="eggNOG" id="COG0384">
    <property type="taxonomic scope" value="Bacteria"/>
</dbReference>
<dbReference type="PANTHER" id="PTHR13774:SF17">
    <property type="entry name" value="PHENAZINE BIOSYNTHESIS-LIKE DOMAIN-CONTAINING PROTEIN"/>
    <property type="match status" value="1"/>
</dbReference>
<dbReference type="PANTHER" id="PTHR13774">
    <property type="entry name" value="PHENAZINE BIOSYNTHESIS PROTEIN"/>
    <property type="match status" value="1"/>
</dbReference>
<evidence type="ECO:0000256" key="3">
    <source>
        <dbReference type="PIRSR" id="PIRSR016184-1"/>
    </source>
</evidence>
<name>D1AHI0_SEBTE</name>
<reference evidence="5" key="1">
    <citation type="submission" date="2009-09" db="EMBL/GenBank/DDBJ databases">
        <title>The complete chromosome of Sebaldella termitidis ATCC 33386.</title>
        <authorList>
            <consortium name="US DOE Joint Genome Institute (JGI-PGF)"/>
            <person name="Lucas S."/>
            <person name="Copeland A."/>
            <person name="Lapidus A."/>
            <person name="Glavina del Rio T."/>
            <person name="Dalin E."/>
            <person name="Tice H."/>
            <person name="Bruce D."/>
            <person name="Goodwin L."/>
            <person name="Pitluck S."/>
            <person name="Kyrpides N."/>
            <person name="Mavromatis K."/>
            <person name="Ivanova N."/>
            <person name="Mikhailova N."/>
            <person name="Sims D."/>
            <person name="Meincke L."/>
            <person name="Brettin T."/>
            <person name="Detter J.C."/>
            <person name="Han C."/>
            <person name="Larimer F."/>
            <person name="Land M."/>
            <person name="Hauser L."/>
            <person name="Markowitz V."/>
            <person name="Cheng J.F."/>
            <person name="Hugenholtz P."/>
            <person name="Woyke T."/>
            <person name="Wu D."/>
            <person name="Eisen J.A."/>
        </authorList>
    </citation>
    <scope>NUCLEOTIDE SEQUENCE [LARGE SCALE GENOMIC DNA]</scope>
    <source>
        <strain evidence="5">ATCC 33386 / NCTC 11300</strain>
    </source>
</reference>
<organism evidence="4 5">
    <name type="scientific">Sebaldella termitidis (strain ATCC 33386 / NCTC 11300)</name>
    <dbReference type="NCBI Taxonomy" id="526218"/>
    <lineage>
        <taxon>Bacteria</taxon>
        <taxon>Fusobacteriati</taxon>
        <taxon>Fusobacteriota</taxon>
        <taxon>Fusobacteriia</taxon>
        <taxon>Fusobacteriales</taxon>
        <taxon>Leptotrichiaceae</taxon>
        <taxon>Sebaldella</taxon>
    </lineage>
</organism>
<evidence type="ECO:0000256" key="1">
    <source>
        <dbReference type="ARBA" id="ARBA00008270"/>
    </source>
</evidence>
<dbReference type="EMBL" id="CP001739">
    <property type="protein sequence ID" value="ACZ08214.1"/>
    <property type="molecule type" value="Genomic_DNA"/>
</dbReference>
<dbReference type="STRING" id="526218.Sterm_1349"/>
<dbReference type="SUPFAM" id="SSF54506">
    <property type="entry name" value="Diaminopimelate epimerase-like"/>
    <property type="match status" value="1"/>
</dbReference>
<dbReference type="PIRSF" id="PIRSF016184">
    <property type="entry name" value="PhzC_PhzF"/>
    <property type="match status" value="1"/>
</dbReference>
<dbReference type="HOGENOM" id="CLU_048756_2_2_0"/>
<evidence type="ECO:0000256" key="2">
    <source>
        <dbReference type="ARBA" id="ARBA00023235"/>
    </source>
</evidence>
<dbReference type="KEGG" id="str:Sterm_1349"/>
<dbReference type="Pfam" id="PF02567">
    <property type="entry name" value="PhzC-PhzF"/>
    <property type="match status" value="1"/>
</dbReference>
<feature type="active site" evidence="3">
    <location>
        <position position="44"/>
    </location>
</feature>
<dbReference type="NCBIfam" id="TIGR00654">
    <property type="entry name" value="PhzF_family"/>
    <property type="match status" value="1"/>
</dbReference>
<accession>D1AHI0</accession>
<evidence type="ECO:0000313" key="4">
    <source>
        <dbReference type="EMBL" id="ACZ08214.1"/>
    </source>
</evidence>
<dbReference type="Gene3D" id="3.10.310.10">
    <property type="entry name" value="Diaminopimelate Epimerase, Chain A, domain 1"/>
    <property type="match status" value="2"/>
</dbReference>
<gene>
    <name evidence="4" type="ordered locus">Sterm_1349</name>
</gene>
<dbReference type="Proteomes" id="UP000000845">
    <property type="component" value="Chromosome"/>
</dbReference>
<keyword evidence="2" id="KW-0413">Isomerase</keyword>
<dbReference type="RefSeq" id="WP_012860810.1">
    <property type="nucleotide sequence ID" value="NC_013517.1"/>
</dbReference>
<dbReference type="InterPro" id="IPR003719">
    <property type="entry name" value="Phenazine_PhzF-like"/>
</dbReference>